<organism evidence="2 3">
    <name type="scientific">Geobacter benzoatilyticus</name>
    <dbReference type="NCBI Taxonomy" id="2815309"/>
    <lineage>
        <taxon>Bacteria</taxon>
        <taxon>Pseudomonadati</taxon>
        <taxon>Thermodesulfobacteriota</taxon>
        <taxon>Desulfuromonadia</taxon>
        <taxon>Geobacterales</taxon>
        <taxon>Geobacteraceae</taxon>
        <taxon>Geobacter</taxon>
    </lineage>
</organism>
<accession>A0ABX7Q7V3</accession>
<dbReference type="Proteomes" id="UP000663651">
    <property type="component" value="Chromosome"/>
</dbReference>
<dbReference type="EMBL" id="CP071382">
    <property type="protein sequence ID" value="QSV47055.1"/>
    <property type="molecule type" value="Genomic_DNA"/>
</dbReference>
<gene>
    <name evidence="2" type="ORF">JZM60_07280</name>
</gene>
<sequence>MKKLMVVLTLLFATLITVPAMAAEGVEESPAAVTARLSATLKKGDWEAYSRLMHPDALSRLKNMFAPLAELPDAEEVFSALFGVKGAEEFRKLQDREVFVRLMSGLEESVPGFGEAVRNLEMTVIGQVPEGKELMHVVFRSNTAVDKLTVSSTDVMTLRRTPEGWRALLTANIEGLAEQLLSSMDAASEPAE</sequence>
<evidence type="ECO:0000256" key="1">
    <source>
        <dbReference type="SAM" id="SignalP"/>
    </source>
</evidence>
<proteinExistence type="predicted"/>
<dbReference type="InterPro" id="IPR032710">
    <property type="entry name" value="NTF2-like_dom_sf"/>
</dbReference>
<protein>
    <submittedName>
        <fullName evidence="2">Uncharacterized protein</fullName>
    </submittedName>
</protein>
<dbReference type="RefSeq" id="WP_207164936.1">
    <property type="nucleotide sequence ID" value="NZ_CP071382.1"/>
</dbReference>
<feature type="signal peptide" evidence="1">
    <location>
        <begin position="1"/>
        <end position="22"/>
    </location>
</feature>
<keyword evidence="1" id="KW-0732">Signal</keyword>
<name>A0ABX7Q7V3_9BACT</name>
<evidence type="ECO:0000313" key="2">
    <source>
        <dbReference type="EMBL" id="QSV47055.1"/>
    </source>
</evidence>
<feature type="chain" id="PRO_5045816061" evidence="1">
    <location>
        <begin position="23"/>
        <end position="192"/>
    </location>
</feature>
<keyword evidence="3" id="KW-1185">Reference proteome</keyword>
<reference evidence="2 3" key="1">
    <citation type="submission" date="2021-03" db="EMBL/GenBank/DDBJ databases">
        <title>Geobacter metallireducens gen. nov. sp. nov., a microorganism capable of coupling the complete oxidation of organic compounds to the reduction of iron and other metals.</title>
        <authorList>
            <person name="Li Y."/>
        </authorList>
    </citation>
    <scope>NUCLEOTIDE SEQUENCE [LARGE SCALE GENOMIC DNA]</scope>
    <source>
        <strain evidence="2 3">Jerry-YX</strain>
    </source>
</reference>
<evidence type="ECO:0000313" key="3">
    <source>
        <dbReference type="Proteomes" id="UP000663651"/>
    </source>
</evidence>
<dbReference type="SUPFAM" id="SSF54427">
    <property type="entry name" value="NTF2-like"/>
    <property type="match status" value="1"/>
</dbReference>